<keyword evidence="1" id="KW-1133">Transmembrane helix</keyword>
<sequence length="413" mass="47642">MKKPFHKLFQNLFCKLFRILFKGLALIFVLLICGLIIFRFLENRTPPYHHVSADEMKVLKQFLADQGRNPVDLVIDAFNDHPVVILGEPHRIGDHYLFLKNLIEPLASKGIENIAIEFFLISNQKDMDELMSSSVFDEALARRIILAPRICFYFQELMDILKEVWKVNRSGKMRVLCLGQYDIPIPQRKINTDKRMASIIAREANSGTRTLVYCGNHHAYTKYSQAEFLPWLKPRRQRMGNYLLDGLQQRGDLQQKPSWTPFYVTFHSPMFKKYYFLIPILLYDKPFTLPFDGIFDQLFATLKEPVAFKSEKLPDWVSESFSYYSIGYGKVPASLYADAYIYLKPMSKCSFIKPLENLSASAEERALLKSIHGERLQRLYSSPKTAADLIGSEGITPSDWISGMDCGNLDISL</sequence>
<accession>A0A2N1PLK7</accession>
<protein>
    <recommendedName>
        <fullName evidence="4">Haem-binding uptake Tiki superfamily ChaN domain-containing protein</fullName>
    </recommendedName>
</protein>
<dbReference type="Proteomes" id="UP000233256">
    <property type="component" value="Unassembled WGS sequence"/>
</dbReference>
<keyword evidence="1" id="KW-0812">Transmembrane</keyword>
<dbReference type="AlphaFoldDB" id="A0A2N1PLK7"/>
<reference evidence="2 3" key="1">
    <citation type="journal article" date="2017" name="ISME J.">
        <title>Potential for microbial H2 and metal transformations associated with novel bacteria and archaea in deep terrestrial subsurface sediments.</title>
        <authorList>
            <person name="Hernsdorf A.W."/>
            <person name="Amano Y."/>
            <person name="Miyakawa K."/>
            <person name="Ise K."/>
            <person name="Suzuki Y."/>
            <person name="Anantharaman K."/>
            <person name="Probst A."/>
            <person name="Burstein D."/>
            <person name="Thomas B.C."/>
            <person name="Banfield J.F."/>
        </authorList>
    </citation>
    <scope>NUCLEOTIDE SEQUENCE [LARGE SCALE GENOMIC DNA]</scope>
    <source>
        <strain evidence="2">HGW-Wallbacteria-1</strain>
    </source>
</reference>
<keyword evidence="1" id="KW-0472">Membrane</keyword>
<proteinExistence type="predicted"/>
<dbReference type="SUPFAM" id="SSF159501">
    <property type="entry name" value="EreA/ChaN-like"/>
    <property type="match status" value="1"/>
</dbReference>
<name>A0A2N1PLK7_9BACT</name>
<evidence type="ECO:0000313" key="3">
    <source>
        <dbReference type="Proteomes" id="UP000233256"/>
    </source>
</evidence>
<dbReference type="Gene3D" id="3.40.50.11550">
    <property type="match status" value="1"/>
</dbReference>
<comment type="caution">
    <text evidence="2">The sequence shown here is derived from an EMBL/GenBank/DDBJ whole genome shotgun (WGS) entry which is preliminary data.</text>
</comment>
<feature type="transmembrane region" description="Helical" evidence="1">
    <location>
        <begin position="20"/>
        <end position="41"/>
    </location>
</feature>
<evidence type="ECO:0000313" key="2">
    <source>
        <dbReference type="EMBL" id="PKK89224.1"/>
    </source>
</evidence>
<organism evidence="2 3">
    <name type="scientific">Candidatus Wallbacteria bacterium HGW-Wallbacteria-1</name>
    <dbReference type="NCBI Taxonomy" id="2013854"/>
    <lineage>
        <taxon>Bacteria</taxon>
        <taxon>Candidatus Walliibacteriota</taxon>
    </lineage>
</organism>
<gene>
    <name evidence="2" type="ORF">CVV64_15570</name>
</gene>
<evidence type="ECO:0000256" key="1">
    <source>
        <dbReference type="SAM" id="Phobius"/>
    </source>
</evidence>
<evidence type="ECO:0008006" key="4">
    <source>
        <dbReference type="Google" id="ProtNLM"/>
    </source>
</evidence>
<dbReference type="EMBL" id="PGXC01000023">
    <property type="protein sequence ID" value="PKK89224.1"/>
    <property type="molecule type" value="Genomic_DNA"/>
</dbReference>